<dbReference type="Proteomes" id="UP001549143">
    <property type="component" value="Unassembled WGS sequence"/>
</dbReference>
<protein>
    <submittedName>
        <fullName evidence="2">RsiW-degrading membrane proteinase PrsW (M82 family)</fullName>
    </submittedName>
</protein>
<keyword evidence="1" id="KW-0812">Transmembrane</keyword>
<keyword evidence="1" id="KW-0472">Membrane</keyword>
<evidence type="ECO:0000256" key="1">
    <source>
        <dbReference type="SAM" id="Phobius"/>
    </source>
</evidence>
<sequence length="48" mass="5238">MNKNTLYLLIGALVVVVIGLGVYVYREESKPSGVELKIDESGVSIEQN</sequence>
<dbReference type="RefSeq" id="WP_354152378.1">
    <property type="nucleotide sequence ID" value="NZ_JBEPMN010000012.1"/>
</dbReference>
<proteinExistence type="predicted"/>
<evidence type="ECO:0000313" key="3">
    <source>
        <dbReference type="Proteomes" id="UP001549143"/>
    </source>
</evidence>
<dbReference type="EMBL" id="JBEPMN010000012">
    <property type="protein sequence ID" value="MET3662526.1"/>
    <property type="molecule type" value="Genomic_DNA"/>
</dbReference>
<feature type="transmembrane region" description="Helical" evidence="1">
    <location>
        <begin position="6"/>
        <end position="25"/>
    </location>
</feature>
<accession>A0ABV2KN82</accession>
<gene>
    <name evidence="2" type="ORF">ABID44_002864</name>
</gene>
<comment type="caution">
    <text evidence="2">The sequence shown here is derived from an EMBL/GenBank/DDBJ whole genome shotgun (WGS) entry which is preliminary data.</text>
</comment>
<organism evidence="2 3">
    <name type="scientific">Aquamicrobium ahrensii</name>
    <dbReference type="NCBI Taxonomy" id="469551"/>
    <lineage>
        <taxon>Bacteria</taxon>
        <taxon>Pseudomonadati</taxon>
        <taxon>Pseudomonadota</taxon>
        <taxon>Alphaproteobacteria</taxon>
        <taxon>Hyphomicrobiales</taxon>
        <taxon>Phyllobacteriaceae</taxon>
        <taxon>Aquamicrobium</taxon>
    </lineage>
</organism>
<name>A0ABV2KN82_9HYPH</name>
<keyword evidence="3" id="KW-1185">Reference proteome</keyword>
<keyword evidence="1" id="KW-1133">Transmembrane helix</keyword>
<reference evidence="2 3" key="1">
    <citation type="submission" date="2024-06" db="EMBL/GenBank/DDBJ databases">
        <title>Genomic Encyclopedia of Type Strains, Phase IV (KMG-IV): sequencing the most valuable type-strain genomes for metagenomic binning, comparative biology and taxonomic classification.</title>
        <authorList>
            <person name="Goeker M."/>
        </authorList>
    </citation>
    <scope>NUCLEOTIDE SEQUENCE [LARGE SCALE GENOMIC DNA]</scope>
    <source>
        <strain evidence="2 3">DSM 19730</strain>
    </source>
</reference>
<evidence type="ECO:0000313" key="2">
    <source>
        <dbReference type="EMBL" id="MET3662526.1"/>
    </source>
</evidence>